<feature type="coiled-coil region" evidence="1">
    <location>
        <begin position="247"/>
        <end position="274"/>
    </location>
</feature>
<dbReference type="Proteomes" id="UP000322634">
    <property type="component" value="Unassembled WGS sequence"/>
</dbReference>
<sequence>MTTSVLGASGSGKSTYLLALYATMSRGVNACTLHEVDSNRDVELSDGWRDLGESGRPPEQTGAAPRQHVFVYSRDMKRLANLHWTDFRGGALASFVGPDGSPDAADMLHQVSLAHGVFLVVDGEHFRKPIAPNQREAVARDSLLQRMSSVLTDTLTGRTETGRPLPAITILITKADLIEWNLPGASRRLEDLVAEIRSLLPVAFQQRVCTAVCPVSVGPLESVASGAVRPDSVAPDSVHLPVMFTLAHFYRQEREALGERLRALAAERAAVEGELRTLPPGRSRTLAARRDRLVGALRALDERQATAAHWRGRCATEAEALVPMLKHLMIYDGGRLATWAGVGRG</sequence>
<dbReference type="EMBL" id="VSFF01000022">
    <property type="protein sequence ID" value="TYC07510.1"/>
    <property type="molecule type" value="Genomic_DNA"/>
</dbReference>
<evidence type="ECO:0000313" key="2">
    <source>
        <dbReference type="EMBL" id="TYC07510.1"/>
    </source>
</evidence>
<dbReference type="AlphaFoldDB" id="A0A5D0TQ23"/>
<comment type="caution">
    <text evidence="2">The sequence shown here is derived from an EMBL/GenBank/DDBJ whole genome shotgun (WGS) entry which is preliminary data.</text>
</comment>
<keyword evidence="1" id="KW-0175">Coiled coil</keyword>
<reference evidence="2 3" key="1">
    <citation type="submission" date="2019-08" db="EMBL/GenBank/DDBJ databases">
        <title>Actinomadura sp. nov. CYP1-5 isolated from mountain soil.</title>
        <authorList>
            <person name="Songsumanus A."/>
            <person name="Kuncharoen N."/>
            <person name="Kudo T."/>
            <person name="Yuki M."/>
            <person name="Igarashi Y."/>
            <person name="Tanasupawat S."/>
        </authorList>
    </citation>
    <scope>NUCLEOTIDE SEQUENCE [LARGE SCALE GENOMIC DNA]</scope>
    <source>
        <strain evidence="2 3">GKU157</strain>
    </source>
</reference>
<proteinExistence type="predicted"/>
<gene>
    <name evidence="2" type="ORF">FXF65_42680</name>
</gene>
<accession>A0A5D0TQ23</accession>
<evidence type="ECO:0000256" key="1">
    <source>
        <dbReference type="SAM" id="Coils"/>
    </source>
</evidence>
<keyword evidence="3" id="KW-1185">Reference proteome</keyword>
<dbReference type="OrthoDB" id="4334850at2"/>
<protein>
    <submittedName>
        <fullName evidence="2">Uncharacterized protein</fullName>
    </submittedName>
</protein>
<name>A0A5D0TQ23_9ACTN</name>
<evidence type="ECO:0000313" key="3">
    <source>
        <dbReference type="Proteomes" id="UP000322634"/>
    </source>
</evidence>
<organism evidence="2 3">
    <name type="scientific">Actinomadura syzygii</name>
    <dbReference type="NCBI Taxonomy" id="1427538"/>
    <lineage>
        <taxon>Bacteria</taxon>
        <taxon>Bacillati</taxon>
        <taxon>Actinomycetota</taxon>
        <taxon>Actinomycetes</taxon>
        <taxon>Streptosporangiales</taxon>
        <taxon>Thermomonosporaceae</taxon>
        <taxon>Actinomadura</taxon>
    </lineage>
</organism>